<evidence type="ECO:0000313" key="3">
    <source>
        <dbReference type="EMBL" id="AFJ48590.1"/>
    </source>
</evidence>
<evidence type="ECO:0000256" key="1">
    <source>
        <dbReference type="ARBA" id="ARBA00009787"/>
    </source>
</evidence>
<dbReference type="InterPro" id="IPR006842">
    <property type="entry name" value="Transposase_31"/>
</dbReference>
<dbReference type="Pfam" id="PF04754">
    <property type="entry name" value="Transposase_31"/>
    <property type="match status" value="1"/>
</dbReference>
<organism evidence="3 4">
    <name type="scientific">Shimwellia blattae (strain ATCC 29907 / DSM 4481 / JCM 1650 / NBRC 105725 / CDC 9005-74)</name>
    <name type="common">Escherichia blattae</name>
    <dbReference type="NCBI Taxonomy" id="630626"/>
    <lineage>
        <taxon>Bacteria</taxon>
        <taxon>Pseudomonadati</taxon>
        <taxon>Pseudomonadota</taxon>
        <taxon>Gammaproteobacteria</taxon>
        <taxon>Enterobacterales</taxon>
        <taxon>Enterobacteriaceae</taxon>
        <taxon>Shimwellia</taxon>
    </lineage>
</organism>
<protein>
    <recommendedName>
        <fullName evidence="2">Transposase (putative) YhgA-like domain-containing protein</fullName>
    </recommendedName>
</protein>
<dbReference type="InterPro" id="IPR010106">
    <property type="entry name" value="RpnA"/>
</dbReference>
<name>I2BDI6_SHIBC</name>
<dbReference type="eggNOG" id="COG5464">
    <property type="taxonomic scope" value="Bacteria"/>
</dbReference>
<accession>I2BDI6</accession>
<dbReference type="PANTHER" id="PTHR34611">
    <property type="match status" value="1"/>
</dbReference>
<comment type="similarity">
    <text evidence="1">Belongs to the Rpn/YhgA-like nuclease family.</text>
</comment>
<dbReference type="KEGG" id="ebt:EBL_c35350"/>
<dbReference type="AlphaFoldDB" id="I2BDI6"/>
<dbReference type="GO" id="GO:0006310">
    <property type="term" value="P:DNA recombination"/>
    <property type="evidence" value="ECO:0007669"/>
    <property type="project" value="TreeGrafter"/>
</dbReference>
<dbReference type="Proteomes" id="UP000001955">
    <property type="component" value="Chromosome"/>
</dbReference>
<sequence>MMTKTTSTPTPHDAIFRQFLSQPQIARDFMALHLPEEVRERCSLESLRLVSGSFVEDDLRQYFSDVLYSLKTRDGGEGYIHVLIEHQSTPDKHMAFRLLRYAVAVMQRHLDAGHPQLPLVIPVLFYAGARTPYPYSTNWLQGFGDPQLAGKIYFTDFPIVDVTLIPDEEIMTHRSMAALTLLQKHIRQRDLAELTDQLATLLLAEWLPGRLVVSLVHYMIQVGETSDARAFIDRLIHRAPQYKDQLMTIAQQLEQKGRLEGRLEGHIEGRIEGGAEARREVACAMLKAGMDPEQVMALTRLSAEELAQIRH</sequence>
<dbReference type="InterPro" id="IPR051699">
    <property type="entry name" value="Rpn/YhgA-like_nuclease"/>
</dbReference>
<dbReference type="NCBIfam" id="TIGR01784">
    <property type="entry name" value="T_den_put_tspse"/>
    <property type="match status" value="1"/>
</dbReference>
<dbReference type="PATRIC" id="fig|630626.3.peg.3448"/>
<evidence type="ECO:0000259" key="2">
    <source>
        <dbReference type="Pfam" id="PF04754"/>
    </source>
</evidence>
<reference evidence="3 4" key="1">
    <citation type="journal article" date="2012" name="J. Bacteriol.">
        <title>Complete genome sequence of the B12-producing Shimwellia blattae strain DSM 4481, isolated from a cockroach.</title>
        <authorList>
            <person name="Brzuszkiewicz E."/>
            <person name="Waschkowitz T."/>
            <person name="Wiezer A."/>
            <person name="Daniel R."/>
        </authorList>
    </citation>
    <scope>NUCLEOTIDE SEQUENCE [LARGE SCALE GENOMIC DNA]</scope>
    <source>
        <strain evidence="4">ATCC 29907 / DSM 4481 / JCM 1650 / NBRC 105725 / CDC 9005-74</strain>
    </source>
</reference>
<dbReference type="GO" id="GO:1990238">
    <property type="term" value="F:double-stranded DNA endonuclease activity"/>
    <property type="evidence" value="ECO:0007669"/>
    <property type="project" value="TreeGrafter"/>
</dbReference>
<evidence type="ECO:0000313" key="4">
    <source>
        <dbReference type="Proteomes" id="UP000001955"/>
    </source>
</evidence>
<gene>
    <name evidence="3" type="ordered locus">EBL_c35350</name>
</gene>
<dbReference type="PANTHER" id="PTHR34611:SF4">
    <property type="entry name" value="RECOMBINATION-PROMOTING NUCLEASE PSLT051"/>
    <property type="match status" value="1"/>
</dbReference>
<proteinExistence type="inferred from homology"/>
<keyword evidence="4" id="KW-1185">Reference proteome</keyword>
<dbReference type="EMBL" id="CP001560">
    <property type="protein sequence ID" value="AFJ48590.1"/>
    <property type="molecule type" value="Genomic_DNA"/>
</dbReference>
<dbReference type="STRING" id="630626.EBL_c35350"/>
<dbReference type="HOGENOM" id="CLU_059548_1_0_6"/>
<feature type="domain" description="Transposase (putative) YhgA-like" evidence="2">
    <location>
        <begin position="10"/>
        <end position="203"/>
    </location>
</feature>